<dbReference type="PANTHER" id="PTHR45947">
    <property type="entry name" value="SULFOQUINOVOSYL TRANSFERASE SQD2"/>
    <property type="match status" value="1"/>
</dbReference>
<dbReference type="RefSeq" id="WP_097651370.1">
    <property type="nucleotide sequence ID" value="NZ_LYXE01000062.1"/>
</dbReference>
<dbReference type="AlphaFoldDB" id="A0A2H3L547"/>
<accession>A0A2H3L547</accession>
<keyword evidence="3" id="KW-1185">Reference proteome</keyword>
<comment type="caution">
    <text evidence="2">The sequence shown here is derived from an EMBL/GenBank/DDBJ whole genome shotgun (WGS) entry which is preliminary data.</text>
</comment>
<dbReference type="SUPFAM" id="SSF53756">
    <property type="entry name" value="UDP-Glycosyltransferase/glycogen phosphorylase"/>
    <property type="match status" value="1"/>
</dbReference>
<dbReference type="Gene3D" id="3.40.50.2000">
    <property type="entry name" value="Glycogen Phosphorylase B"/>
    <property type="match status" value="2"/>
</dbReference>
<dbReference type="Proteomes" id="UP000220922">
    <property type="component" value="Unassembled WGS sequence"/>
</dbReference>
<dbReference type="GO" id="GO:0016757">
    <property type="term" value="F:glycosyltransferase activity"/>
    <property type="evidence" value="ECO:0007669"/>
    <property type="project" value="InterPro"/>
</dbReference>
<sequence>MRILYFSMNCSVHDRRFLASFVKYGVYVGFLTLETQKVPCEDLAGVKYLGSLDVQANANAKDLMDAIPLFTRILHQFEPDLILAGPLHNCGFIVGVSNANLPFVAQSWAFDLLWEARRDHDSRYRTRVALEAATAWFLDSNALLQECQSLTGLSIPANFVMPWGLESIDMYSRNKHRDSLRRQLGIEAYTILLCTRNMEEIYGTKILLEAFRLAHKQNRNLRLFWAGDGSLRCIVDNFIEAHKLNESVELLGLLKHDHLLNFFAVADFYVSCSASDGTSISLLEAMASGLPVVVSDIPGNRELVRHNDNGWLAKHESASEFAATMLEATSASHERLQQMIQKNLVLVQTKADWSRNFFFFLRFLKQCM</sequence>
<evidence type="ECO:0000259" key="1">
    <source>
        <dbReference type="Pfam" id="PF00534"/>
    </source>
</evidence>
<dbReference type="PANTHER" id="PTHR45947:SF3">
    <property type="entry name" value="SULFOQUINOVOSYL TRANSFERASE SQD2"/>
    <property type="match status" value="1"/>
</dbReference>
<dbReference type="EMBL" id="LYXE01000062">
    <property type="protein sequence ID" value="PDV99985.1"/>
    <property type="molecule type" value="Genomic_DNA"/>
</dbReference>
<proteinExistence type="predicted"/>
<dbReference type="InterPro" id="IPR050194">
    <property type="entry name" value="Glycosyltransferase_grp1"/>
</dbReference>
<evidence type="ECO:0000313" key="3">
    <source>
        <dbReference type="Proteomes" id="UP000220922"/>
    </source>
</evidence>
<dbReference type="Pfam" id="PF00534">
    <property type="entry name" value="Glycos_transf_1"/>
    <property type="match status" value="1"/>
</dbReference>
<dbReference type="OrthoDB" id="9810929at2"/>
<evidence type="ECO:0000313" key="2">
    <source>
        <dbReference type="EMBL" id="PDV99985.1"/>
    </source>
</evidence>
<organism evidence="2 3">
    <name type="scientific">Candidatus Chloroploca asiatica</name>
    <dbReference type="NCBI Taxonomy" id="1506545"/>
    <lineage>
        <taxon>Bacteria</taxon>
        <taxon>Bacillati</taxon>
        <taxon>Chloroflexota</taxon>
        <taxon>Chloroflexia</taxon>
        <taxon>Chloroflexales</taxon>
        <taxon>Chloroflexineae</taxon>
        <taxon>Oscillochloridaceae</taxon>
        <taxon>Candidatus Chloroploca</taxon>
    </lineage>
</organism>
<gene>
    <name evidence="2" type="ORF">A9Q02_11160</name>
</gene>
<feature type="domain" description="Glycosyl transferase family 1" evidence="1">
    <location>
        <begin position="178"/>
        <end position="341"/>
    </location>
</feature>
<dbReference type="CDD" id="cd03801">
    <property type="entry name" value="GT4_PimA-like"/>
    <property type="match status" value="1"/>
</dbReference>
<dbReference type="InterPro" id="IPR001296">
    <property type="entry name" value="Glyco_trans_1"/>
</dbReference>
<name>A0A2H3L547_9CHLR</name>
<reference evidence="2 3" key="1">
    <citation type="submission" date="2016-05" db="EMBL/GenBank/DDBJ databases">
        <authorList>
            <person name="Lavstsen T."/>
            <person name="Jespersen J.S."/>
        </authorList>
    </citation>
    <scope>NUCLEOTIDE SEQUENCE [LARGE SCALE GENOMIC DNA]</scope>
    <source>
        <strain evidence="2 3">B7-9</strain>
    </source>
</reference>
<protein>
    <recommendedName>
        <fullName evidence="1">Glycosyl transferase family 1 domain-containing protein</fullName>
    </recommendedName>
</protein>